<gene>
    <name evidence="1" type="ORF">EGYM00392_LOCUS45875</name>
</gene>
<accession>A0A7S1J737</accession>
<name>A0A7S1J737_9EUGL</name>
<protein>
    <submittedName>
        <fullName evidence="1">Uncharacterized protein</fullName>
    </submittedName>
</protein>
<organism evidence="1">
    <name type="scientific">Eutreptiella gymnastica</name>
    <dbReference type="NCBI Taxonomy" id="73025"/>
    <lineage>
        <taxon>Eukaryota</taxon>
        <taxon>Discoba</taxon>
        <taxon>Euglenozoa</taxon>
        <taxon>Euglenida</taxon>
        <taxon>Spirocuta</taxon>
        <taxon>Euglenophyceae</taxon>
        <taxon>Eutreptiales</taxon>
        <taxon>Eutreptiaceae</taxon>
        <taxon>Eutreptiella</taxon>
    </lineage>
</organism>
<dbReference type="AlphaFoldDB" id="A0A7S1J737"/>
<proteinExistence type="predicted"/>
<reference evidence="1" key="1">
    <citation type="submission" date="2021-01" db="EMBL/GenBank/DDBJ databases">
        <authorList>
            <person name="Corre E."/>
            <person name="Pelletier E."/>
            <person name="Niang G."/>
            <person name="Scheremetjew M."/>
            <person name="Finn R."/>
            <person name="Kale V."/>
            <person name="Holt S."/>
            <person name="Cochrane G."/>
            <person name="Meng A."/>
            <person name="Brown T."/>
            <person name="Cohen L."/>
        </authorList>
    </citation>
    <scope>NUCLEOTIDE SEQUENCE</scope>
    <source>
        <strain evidence="1">NIES-381</strain>
    </source>
</reference>
<evidence type="ECO:0000313" key="1">
    <source>
        <dbReference type="EMBL" id="CAD9034722.1"/>
    </source>
</evidence>
<sequence>MFCPQCGAAPPMAALCPKCKQPLSPFDKGGAPAVDDIVDYYQLVMSRNDRVRVNCTVFGIPAAFQTVLQPMFASAVKNSCLDLPHHSYEEFTTIINSLDNFNPGSLEGSLVISDVNIDCNTQGNVHAWKDQTLYILCGSGSPVLVSNVIMNFAGWFRKEVEVQGLRASDQLLLELCTAERGAPPLAHTFEGLAEGEMNGIRVGTLIGEEVSIPLHSAAQSSERLGTLRLTARWLPNAQLAVDCVRDAILADRVTQVPSGQYHIRDWREEATTDSEGNVESRSAKLRLDTPLDRVYISVHYGTKRLNRHLIQEDPPVFSWMLCTLPSLSDRLLTDRVRITVHDRLQIVDSSFVATSKEIPLDELCGDVGCWIVLSDPSGELGPKACLYMEGLWTDSDAGSTGPTPRAQARLLQSLIPDTEGAPTLKEVFAKLSTGGDYIDRAAFSIMYMHLDHMGYEEVASEDLDEMLDEILDDEKDKVLFETFEKVVQALRDREPHRPPETPMFSP</sequence>
<dbReference type="EMBL" id="HBGA01124315">
    <property type="protein sequence ID" value="CAD9034722.1"/>
    <property type="molecule type" value="Transcribed_RNA"/>
</dbReference>